<dbReference type="Proteomes" id="UP001060085">
    <property type="component" value="Linkage Group LG03"/>
</dbReference>
<name>A0ACC0BLK0_CATRO</name>
<dbReference type="EMBL" id="CM044703">
    <property type="protein sequence ID" value="KAI5673467.1"/>
    <property type="molecule type" value="Genomic_DNA"/>
</dbReference>
<keyword evidence="2" id="KW-1185">Reference proteome</keyword>
<proteinExistence type="predicted"/>
<protein>
    <submittedName>
        <fullName evidence="1">Uncharacterized protein</fullName>
    </submittedName>
</protein>
<comment type="caution">
    <text evidence="1">The sequence shown here is derived from an EMBL/GenBank/DDBJ whole genome shotgun (WGS) entry which is preliminary data.</text>
</comment>
<evidence type="ECO:0000313" key="2">
    <source>
        <dbReference type="Proteomes" id="UP001060085"/>
    </source>
</evidence>
<accession>A0ACC0BLK0</accession>
<organism evidence="1 2">
    <name type="scientific">Catharanthus roseus</name>
    <name type="common">Madagascar periwinkle</name>
    <name type="synonym">Vinca rosea</name>
    <dbReference type="NCBI Taxonomy" id="4058"/>
    <lineage>
        <taxon>Eukaryota</taxon>
        <taxon>Viridiplantae</taxon>
        <taxon>Streptophyta</taxon>
        <taxon>Embryophyta</taxon>
        <taxon>Tracheophyta</taxon>
        <taxon>Spermatophyta</taxon>
        <taxon>Magnoliopsida</taxon>
        <taxon>eudicotyledons</taxon>
        <taxon>Gunneridae</taxon>
        <taxon>Pentapetalae</taxon>
        <taxon>asterids</taxon>
        <taxon>lamiids</taxon>
        <taxon>Gentianales</taxon>
        <taxon>Apocynaceae</taxon>
        <taxon>Rauvolfioideae</taxon>
        <taxon>Vinceae</taxon>
        <taxon>Catharanthinae</taxon>
        <taxon>Catharanthus</taxon>
    </lineage>
</organism>
<gene>
    <name evidence="1" type="ORF">M9H77_13831</name>
</gene>
<reference evidence="2" key="1">
    <citation type="journal article" date="2023" name="Nat. Plants">
        <title>Single-cell RNA sequencing provides a high-resolution roadmap for understanding the multicellular compartmentation of specialized metabolism.</title>
        <authorList>
            <person name="Sun S."/>
            <person name="Shen X."/>
            <person name="Li Y."/>
            <person name="Li Y."/>
            <person name="Wang S."/>
            <person name="Li R."/>
            <person name="Zhang H."/>
            <person name="Shen G."/>
            <person name="Guo B."/>
            <person name="Wei J."/>
            <person name="Xu J."/>
            <person name="St-Pierre B."/>
            <person name="Chen S."/>
            <person name="Sun C."/>
        </authorList>
    </citation>
    <scope>NUCLEOTIDE SEQUENCE [LARGE SCALE GENOMIC DNA]</scope>
</reference>
<evidence type="ECO:0000313" key="1">
    <source>
        <dbReference type="EMBL" id="KAI5673467.1"/>
    </source>
</evidence>
<sequence length="600" mass="66652">MVSSNQDSKEDSVASYYLKEAESARPDGKFVSSSTKLKIVESNKRFHEEEEVVESAPGPAPAPQAPKEHYCADCDKSFSSGKALGGHMSSAHVQAGKDYQSKKMRMKKLKKRGGSDLDEFKAAVDADAGGETKVIICDICDKVFRSRKSLYGHMRCHPERVYRGMHPPPPLESCSAQPESSSFAEKKIQTSSSQLSYREEDDRAFSLLYDYNDENDDQNDDVNVLEKFYSDSTHRVRVKSESSPVIDLTKFLSRNWTVTGRRGRPGRNRSGLDDASSSWDDETISTEEAEELGQAAYSLVNLGNSLVKSEETDQDINIKKRRKAQDLDFSSKSNRQRVEDSCPPAVRGKLVIGEKKSKPKANEIVQYKGKGKAPLIESNFDEDEDSYSNNSFFDDDYDSERTPDQYPNQRFLDEFRRKPNSVVLKEKEKEKETDLTPEKYKCSTCKKTFATHQALGGHRSSHNKLRVSIQNPIDDDDDDFSNSSPPPDDEKEYSNLIAISSQSLLEKDGSGSKSAGENNNCHRCQICYKTFSSGQALGGHMRCHASASASAGPSASASTSPPPQGGANIMRYNSMQKVLNFDLNQLPPQVDDQDGKSGGD</sequence>